<protein>
    <submittedName>
        <fullName evidence="2">Uncharacterized protein</fullName>
    </submittedName>
</protein>
<dbReference type="RefSeq" id="WP_002510600.1">
    <property type="nucleotide sequence ID" value="NZ_AP019698.1"/>
</dbReference>
<dbReference type="OrthoDB" id="2389720at2"/>
<sequence length="124" mass="14595">MISEMDELKQVKSNLEQLHNEAPHIYAKLEYIASLTRQLSIHYKYLGLLMFSNDAELVQNNRPTLIRESVLALYEQEVEKVKAEQNFILFKNMMLNLHNVDYPQMFLIILGAEPNFVFHNNIIK</sequence>
<gene>
    <name evidence="2" type="ORF">NCTC12413_02670</name>
    <name evidence="1" type="ORF">SAR03_04190</name>
</gene>
<dbReference type="GeneID" id="97288952"/>
<reference evidence="2 3" key="1">
    <citation type="submission" date="2018-06" db="EMBL/GenBank/DDBJ databases">
        <authorList>
            <consortium name="Pathogen Informatics"/>
            <person name="Doyle S."/>
        </authorList>
    </citation>
    <scope>NUCLEOTIDE SEQUENCE [LARGE SCALE GENOMIC DNA]</scope>
    <source>
        <strain evidence="2 3">NCTC12413</strain>
    </source>
</reference>
<dbReference type="EMBL" id="BKAV01000002">
    <property type="protein sequence ID" value="GEP99381.1"/>
    <property type="molecule type" value="Genomic_DNA"/>
</dbReference>
<evidence type="ECO:0000313" key="4">
    <source>
        <dbReference type="Proteomes" id="UP000321598"/>
    </source>
</evidence>
<accession>A0A2T7BUK2</accession>
<organism evidence="2 3">
    <name type="scientific">Staphylococcus arlettae</name>
    <dbReference type="NCBI Taxonomy" id="29378"/>
    <lineage>
        <taxon>Bacteria</taxon>
        <taxon>Bacillati</taxon>
        <taxon>Bacillota</taxon>
        <taxon>Bacilli</taxon>
        <taxon>Bacillales</taxon>
        <taxon>Staphylococcaceae</taxon>
        <taxon>Staphylococcus</taxon>
    </lineage>
</organism>
<proteinExistence type="predicted"/>
<evidence type="ECO:0000313" key="3">
    <source>
        <dbReference type="Proteomes" id="UP000254956"/>
    </source>
</evidence>
<dbReference type="Proteomes" id="UP000254956">
    <property type="component" value="Unassembled WGS sequence"/>
</dbReference>
<keyword evidence="4" id="KW-1185">Reference proteome</keyword>
<evidence type="ECO:0000313" key="1">
    <source>
        <dbReference type="EMBL" id="GEP99381.1"/>
    </source>
</evidence>
<dbReference type="STRING" id="1212545.SARL_09422"/>
<evidence type="ECO:0000313" key="2">
    <source>
        <dbReference type="EMBL" id="SUJ30260.1"/>
    </source>
</evidence>
<name>A0A2T7BUK2_9STAP</name>
<dbReference type="EMBL" id="UGZE01000001">
    <property type="protein sequence ID" value="SUJ30260.1"/>
    <property type="molecule type" value="Genomic_DNA"/>
</dbReference>
<dbReference type="AlphaFoldDB" id="A0A2T7BUK2"/>
<dbReference type="Proteomes" id="UP000321598">
    <property type="component" value="Unassembled WGS sequence"/>
</dbReference>
<reference evidence="1 4" key="2">
    <citation type="submission" date="2019-07" db="EMBL/GenBank/DDBJ databases">
        <title>Whole genome shotgun sequence of Staphylococcus arlettae NBRC 109765.</title>
        <authorList>
            <person name="Hosoyama A."/>
            <person name="Uohara A."/>
            <person name="Ohji S."/>
            <person name="Ichikawa N."/>
        </authorList>
    </citation>
    <scope>NUCLEOTIDE SEQUENCE [LARGE SCALE GENOMIC DNA]</scope>
    <source>
        <strain evidence="1 4">NBRC 109765</strain>
    </source>
</reference>